<reference evidence="5 6" key="1">
    <citation type="submission" date="2018-02" db="EMBL/GenBank/DDBJ databases">
        <title>Draft genome sequence of Mycobacterium virginiense isolated from mud of a swine farm in Japan.</title>
        <authorList>
            <person name="Ohya K."/>
        </authorList>
    </citation>
    <scope>NUCLEOTIDE SEQUENCE [LARGE SCALE GENOMIC DNA]</scope>
    <source>
        <strain evidence="5 6">GF75</strain>
    </source>
</reference>
<evidence type="ECO:0000259" key="4">
    <source>
        <dbReference type="PROSITE" id="PS51118"/>
    </source>
</evidence>
<dbReference type="InterPro" id="IPR001845">
    <property type="entry name" value="HTH_ArsR_DNA-bd_dom"/>
</dbReference>
<keyword evidence="3" id="KW-0804">Transcription</keyword>
<organism evidence="5 6">
    <name type="scientific">Mycolicibacter virginiensis</name>
    <dbReference type="NCBI Taxonomy" id="1795032"/>
    <lineage>
        <taxon>Bacteria</taxon>
        <taxon>Bacillati</taxon>
        <taxon>Actinomycetota</taxon>
        <taxon>Actinomycetes</taxon>
        <taxon>Mycobacteriales</taxon>
        <taxon>Mycobacteriaceae</taxon>
        <taxon>Mycolicibacter</taxon>
    </lineage>
</organism>
<dbReference type="RefSeq" id="WP_046286617.1">
    <property type="nucleotide sequence ID" value="NZ_CP092430.2"/>
</dbReference>
<keyword evidence="2" id="KW-0238">DNA-binding</keyword>
<dbReference type="PROSITE" id="PS51118">
    <property type="entry name" value="HTH_HXLR"/>
    <property type="match status" value="1"/>
</dbReference>
<comment type="caution">
    <text evidence="5">The sequence shown here is derived from an EMBL/GenBank/DDBJ whole genome shotgun (WGS) entry which is preliminary data.</text>
</comment>
<dbReference type="PANTHER" id="PTHR33204">
    <property type="entry name" value="TRANSCRIPTIONAL REGULATOR, MARR FAMILY"/>
    <property type="match status" value="1"/>
</dbReference>
<feature type="domain" description="HTH hxlR-type" evidence="4">
    <location>
        <begin position="19"/>
        <end position="118"/>
    </location>
</feature>
<dbReference type="PANTHER" id="PTHR33204:SF18">
    <property type="entry name" value="TRANSCRIPTIONAL REGULATORY PROTEIN"/>
    <property type="match status" value="1"/>
</dbReference>
<dbReference type="InterPro" id="IPR002577">
    <property type="entry name" value="HTH_HxlR"/>
</dbReference>
<dbReference type="SMART" id="SM00418">
    <property type="entry name" value="HTH_ARSR"/>
    <property type="match status" value="1"/>
</dbReference>
<dbReference type="Proteomes" id="UP000237911">
    <property type="component" value="Unassembled WGS sequence"/>
</dbReference>
<evidence type="ECO:0000313" key="5">
    <source>
        <dbReference type="EMBL" id="PQM51207.1"/>
    </source>
</evidence>
<evidence type="ECO:0000313" key="6">
    <source>
        <dbReference type="Proteomes" id="UP000237911"/>
    </source>
</evidence>
<evidence type="ECO:0000256" key="2">
    <source>
        <dbReference type="ARBA" id="ARBA00023125"/>
    </source>
</evidence>
<evidence type="ECO:0000256" key="3">
    <source>
        <dbReference type="ARBA" id="ARBA00023163"/>
    </source>
</evidence>
<dbReference type="Pfam" id="PF01638">
    <property type="entry name" value="HxlR"/>
    <property type="match status" value="1"/>
</dbReference>
<dbReference type="EMBL" id="PUEV01000084">
    <property type="protein sequence ID" value="PQM51207.1"/>
    <property type="molecule type" value="Genomic_DNA"/>
</dbReference>
<evidence type="ECO:0000256" key="1">
    <source>
        <dbReference type="ARBA" id="ARBA00023015"/>
    </source>
</evidence>
<dbReference type="GO" id="GO:0003677">
    <property type="term" value="F:DNA binding"/>
    <property type="evidence" value="ECO:0007669"/>
    <property type="project" value="UniProtKB-KW"/>
</dbReference>
<accession>A0A9X7IL02</accession>
<dbReference type="Gene3D" id="1.10.10.10">
    <property type="entry name" value="Winged helix-like DNA-binding domain superfamily/Winged helix DNA-binding domain"/>
    <property type="match status" value="1"/>
</dbReference>
<sequence length="161" mass="18179">MEFEPRLRDRTRWSAGDACSVARLLDVLSTKTAFLVVRECFYGTSRFEDFTARLGASAPAVSRALKQLEAAGIIRRVPYQESGQRVRDEYRLTPAGEDLLPVFLSLMQWGDKYLQDGTPPLSFVDANTKRRVGVRVTDDLEGPVTDAGDIEIRWNAPRRSR</sequence>
<name>A0A9X7IL02_9MYCO</name>
<gene>
    <name evidence="5" type="ORF">C5U48_16090</name>
</gene>
<keyword evidence="1" id="KW-0805">Transcription regulation</keyword>
<keyword evidence="6" id="KW-1185">Reference proteome</keyword>
<dbReference type="InterPro" id="IPR036390">
    <property type="entry name" value="WH_DNA-bd_sf"/>
</dbReference>
<dbReference type="InterPro" id="IPR036388">
    <property type="entry name" value="WH-like_DNA-bd_sf"/>
</dbReference>
<dbReference type="GO" id="GO:0003700">
    <property type="term" value="F:DNA-binding transcription factor activity"/>
    <property type="evidence" value="ECO:0007669"/>
    <property type="project" value="InterPro"/>
</dbReference>
<dbReference type="SUPFAM" id="SSF46785">
    <property type="entry name" value="Winged helix' DNA-binding domain"/>
    <property type="match status" value="1"/>
</dbReference>
<dbReference type="AlphaFoldDB" id="A0A9X7IL02"/>
<proteinExistence type="predicted"/>
<protein>
    <submittedName>
        <fullName evidence="5">Transcriptional regulator</fullName>
    </submittedName>
</protein>